<dbReference type="InterPro" id="IPR025380">
    <property type="entry name" value="DUF4369"/>
</dbReference>
<dbReference type="AlphaFoldDB" id="A0A2K8YWX8"/>
<evidence type="ECO:0000313" key="3">
    <source>
        <dbReference type="Proteomes" id="UP000232883"/>
    </source>
</evidence>
<dbReference type="Pfam" id="PF14289">
    <property type="entry name" value="DUF4369"/>
    <property type="match status" value="1"/>
</dbReference>
<sequence>MNLIKRLLQINMAIVSMYCHGQGTNGYQVIGEVTGLPVGTKMYLIDGGKRKTIDSATVKNDQFTFKGILAEPAHMYLHAGRGRMANKLADILLDNRTVYVKGSKPEYDSVKVSGSDIDQYWKDWYKEDQKIGYQRYRIKQVYASLTAKKDTANANVLGKLIEELQLARIDLLKTYVKRQPNTAAGAALPTLCTLGDYLTGADYMEMFNTLTPTWQQSSFGKEILVQARKKRDRSLPTK</sequence>
<dbReference type="KEGG" id="spir:CWM47_10045"/>
<name>A0A2K8YWX8_9BACT</name>
<gene>
    <name evidence="2" type="ORF">CWM47_10045</name>
</gene>
<protein>
    <recommendedName>
        <fullName evidence="1">DUF4369 domain-containing protein</fullName>
    </recommendedName>
</protein>
<dbReference type="OrthoDB" id="893767at2"/>
<proteinExistence type="predicted"/>
<evidence type="ECO:0000259" key="1">
    <source>
        <dbReference type="Pfam" id="PF14289"/>
    </source>
</evidence>
<evidence type="ECO:0000313" key="2">
    <source>
        <dbReference type="EMBL" id="AUD02131.1"/>
    </source>
</evidence>
<dbReference type="Proteomes" id="UP000232883">
    <property type="component" value="Chromosome"/>
</dbReference>
<keyword evidence="3" id="KW-1185">Reference proteome</keyword>
<dbReference type="RefSeq" id="WP_100987850.1">
    <property type="nucleotide sequence ID" value="NZ_CP025096.1"/>
</dbReference>
<accession>A0A2K8YWX8</accession>
<reference evidence="2 3" key="1">
    <citation type="submission" date="2017-11" db="EMBL/GenBank/DDBJ databases">
        <title>Taxonomic description and genome sequences of Spirosoma HA7 sp. nov., isolated from pollen microhabitat of Corylus avellana.</title>
        <authorList>
            <person name="Ambika Manirajan B."/>
            <person name="Suarez C."/>
            <person name="Ratering S."/>
            <person name="Geissler-Plaum R."/>
            <person name="Cardinale M."/>
            <person name="Sylvia S."/>
        </authorList>
    </citation>
    <scope>NUCLEOTIDE SEQUENCE [LARGE SCALE GENOMIC DNA]</scope>
    <source>
        <strain evidence="2 3">HA7</strain>
    </source>
</reference>
<feature type="domain" description="DUF4369" evidence="1">
    <location>
        <begin position="27"/>
        <end position="116"/>
    </location>
</feature>
<dbReference type="EMBL" id="CP025096">
    <property type="protein sequence ID" value="AUD02131.1"/>
    <property type="molecule type" value="Genomic_DNA"/>
</dbReference>
<organism evidence="2 3">
    <name type="scientific">Spirosoma pollinicola</name>
    <dbReference type="NCBI Taxonomy" id="2057025"/>
    <lineage>
        <taxon>Bacteria</taxon>
        <taxon>Pseudomonadati</taxon>
        <taxon>Bacteroidota</taxon>
        <taxon>Cytophagia</taxon>
        <taxon>Cytophagales</taxon>
        <taxon>Cytophagaceae</taxon>
        <taxon>Spirosoma</taxon>
    </lineage>
</organism>